<dbReference type="InterPro" id="IPR042108">
    <property type="entry name" value="GTPase_HflX_N_sf"/>
</dbReference>
<comment type="similarity">
    <text evidence="5">Belongs to the TRAFAC class OBG-HflX-like GTPase superfamily. HflX GTPase family.</text>
</comment>
<keyword evidence="2 5" id="KW-0547">Nucleotide-binding</keyword>
<dbReference type="Pfam" id="PF01926">
    <property type="entry name" value="MMR_HSR1"/>
    <property type="match status" value="1"/>
</dbReference>
<dbReference type="PANTHER" id="PTHR10229:SF0">
    <property type="entry name" value="GTP-BINDING PROTEIN 6-RELATED"/>
    <property type="match status" value="1"/>
</dbReference>
<evidence type="ECO:0000313" key="8">
    <source>
        <dbReference type="EMBL" id="QSX36472.1"/>
    </source>
</evidence>
<evidence type="ECO:0000256" key="2">
    <source>
        <dbReference type="ARBA" id="ARBA00022741"/>
    </source>
</evidence>
<dbReference type="EMBL" id="CP071502">
    <property type="protein sequence ID" value="QSX36472.1"/>
    <property type="molecule type" value="Genomic_DNA"/>
</dbReference>
<dbReference type="InterPro" id="IPR032305">
    <property type="entry name" value="GTP-bd_M"/>
</dbReference>
<dbReference type="InterPro" id="IPR025121">
    <property type="entry name" value="GTPase_HflX_N"/>
</dbReference>
<reference evidence="8 9" key="1">
    <citation type="submission" date="2021-03" db="EMBL/GenBank/DDBJ databases">
        <title>Novel species identification of genus Shewanella.</title>
        <authorList>
            <person name="Liu G."/>
            <person name="Zhang Q."/>
        </authorList>
    </citation>
    <scope>NUCLEOTIDE SEQUENCE [LARGE SCALE GENOMIC DNA]</scope>
    <source>
        <strain evidence="8 9">FJAT-52962</strain>
    </source>
</reference>
<evidence type="ECO:0000313" key="9">
    <source>
        <dbReference type="Proteomes" id="UP000663207"/>
    </source>
</evidence>
<dbReference type="Gene3D" id="3.40.50.300">
    <property type="entry name" value="P-loop containing nucleotide triphosphate hydrolases"/>
    <property type="match status" value="1"/>
</dbReference>
<dbReference type="Gene3D" id="6.10.250.2860">
    <property type="match status" value="1"/>
</dbReference>
<comment type="subunit">
    <text evidence="5">Monomer. Associates with the 50S ribosomal subunit.</text>
</comment>
<protein>
    <recommendedName>
        <fullName evidence="5">GTPase HflX</fullName>
    </recommendedName>
    <alternativeName>
        <fullName evidence="5">GTP-binding protein HflX</fullName>
    </alternativeName>
</protein>
<dbReference type="Gene3D" id="3.40.50.11060">
    <property type="entry name" value="GTPase HflX, N-terminal domain"/>
    <property type="match status" value="1"/>
</dbReference>
<evidence type="ECO:0000256" key="4">
    <source>
        <dbReference type="ARBA" id="ARBA00023134"/>
    </source>
</evidence>
<feature type="compositionally biased region" description="Low complexity" evidence="6">
    <location>
        <begin position="1"/>
        <end position="23"/>
    </location>
</feature>
<comment type="function">
    <text evidence="5">GTPase that associates with the 50S ribosomal subunit and may have a role during protein synthesis or ribosome biogenesis.</text>
</comment>
<dbReference type="PROSITE" id="PS51705">
    <property type="entry name" value="G_HFLX"/>
    <property type="match status" value="1"/>
</dbReference>
<organism evidence="8 9">
    <name type="scientific">Shewanella sedimentimangrovi</name>
    <dbReference type="NCBI Taxonomy" id="2814293"/>
    <lineage>
        <taxon>Bacteria</taxon>
        <taxon>Pseudomonadati</taxon>
        <taxon>Pseudomonadota</taxon>
        <taxon>Gammaproteobacteria</taxon>
        <taxon>Alteromonadales</taxon>
        <taxon>Shewanellaceae</taxon>
        <taxon>Shewanella</taxon>
    </lineage>
</organism>
<evidence type="ECO:0000259" key="7">
    <source>
        <dbReference type="PROSITE" id="PS51705"/>
    </source>
</evidence>
<keyword evidence="9" id="KW-1185">Reference proteome</keyword>
<evidence type="ECO:0000256" key="6">
    <source>
        <dbReference type="SAM" id="MobiDB-lite"/>
    </source>
</evidence>
<accession>A0ABX7QZJ8</accession>
<comment type="subcellular location">
    <subcellularLocation>
        <location evidence="5">Cytoplasm</location>
    </subcellularLocation>
    <text evidence="5">May associate with membranes.</text>
</comment>
<dbReference type="PIRSF" id="PIRSF006809">
    <property type="entry name" value="GTP-binding_hflX_prd"/>
    <property type="match status" value="1"/>
</dbReference>
<keyword evidence="3" id="KW-0460">Magnesium</keyword>
<keyword evidence="5" id="KW-0963">Cytoplasm</keyword>
<dbReference type="InterPro" id="IPR006073">
    <property type="entry name" value="GTP-bd"/>
</dbReference>
<keyword evidence="1" id="KW-0479">Metal-binding</keyword>
<feature type="region of interest" description="Disordered" evidence="6">
    <location>
        <begin position="1"/>
        <end position="26"/>
    </location>
</feature>
<dbReference type="Pfam" id="PF13167">
    <property type="entry name" value="GTP-bdg_N"/>
    <property type="match status" value="2"/>
</dbReference>
<proteinExistence type="inferred from homology"/>
<dbReference type="HAMAP" id="MF_00900">
    <property type="entry name" value="GTPase_HflX"/>
    <property type="match status" value="1"/>
</dbReference>
<dbReference type="InterPro" id="IPR016496">
    <property type="entry name" value="GTPase_HflX"/>
</dbReference>
<dbReference type="Pfam" id="PF16360">
    <property type="entry name" value="GTP-bdg_M"/>
    <property type="match status" value="1"/>
</dbReference>
<evidence type="ECO:0000256" key="1">
    <source>
        <dbReference type="ARBA" id="ARBA00022723"/>
    </source>
</evidence>
<sequence length="468" mass="51673">MSSSKLSSPSAASSLDSQRSSESVPGRSRALLISIRTPQVTTEEVNSSLAELARLVGTLGFSVYSTQTQRQNSTKRLSVLGAGKLEELARMTGELDEDTEDSLANIDEQGLEEFLSKAHGSSNSAKHSQQANVVVFDCDLSPMQLRNVEDVLGVQVFDRTGIIIEIFSRHASSKTARLQVELARLNYLSPRVRREHGGDRQRRGGRDVGESAVELERRKIRDKQAELRRDLKKVQEVMLEQRSSRLETPCAVLVGYTNAGKSSLMRALTGSDVLVENKLFATLDTTVRALSPQTQPRILVSDTVGFINKLPHDLVPAFHSTLEEAKDASVLLYVVDASDRDFRLQLHVVQQVLAQLKLGNKDSLLLLNKEDCLTDAERQELAHEFPQAMQISALNPADVARVHQAIVAAIAAQMLSACFDIPYAASAIMGEIHGKMQVVEEEYHESGLRITLKARSADLERLNKLLQR</sequence>
<gene>
    <name evidence="5 8" type="primary">hflX</name>
    <name evidence="8" type="ORF">JYB85_14435</name>
</gene>
<dbReference type="InterPro" id="IPR030394">
    <property type="entry name" value="G_HFLX_dom"/>
</dbReference>
<keyword evidence="4 5" id="KW-0342">GTP-binding</keyword>
<dbReference type="PRINTS" id="PR00326">
    <property type="entry name" value="GTP1OBG"/>
</dbReference>
<evidence type="ECO:0000256" key="3">
    <source>
        <dbReference type="ARBA" id="ARBA00022842"/>
    </source>
</evidence>
<feature type="domain" description="Hflx-type G" evidence="7">
    <location>
        <begin position="249"/>
        <end position="414"/>
    </location>
</feature>
<evidence type="ECO:0000256" key="5">
    <source>
        <dbReference type="HAMAP-Rule" id="MF_00900"/>
    </source>
</evidence>
<dbReference type="InterPro" id="IPR027417">
    <property type="entry name" value="P-loop_NTPase"/>
</dbReference>
<dbReference type="RefSeq" id="WP_207379843.1">
    <property type="nucleotide sequence ID" value="NZ_CP071502.1"/>
</dbReference>
<dbReference type="PANTHER" id="PTHR10229">
    <property type="entry name" value="GTP-BINDING PROTEIN HFLX"/>
    <property type="match status" value="1"/>
</dbReference>
<dbReference type="SUPFAM" id="SSF52540">
    <property type="entry name" value="P-loop containing nucleoside triphosphate hydrolases"/>
    <property type="match status" value="1"/>
</dbReference>
<dbReference type="Proteomes" id="UP000663207">
    <property type="component" value="Chromosome"/>
</dbReference>
<dbReference type="NCBIfam" id="TIGR03156">
    <property type="entry name" value="GTP_HflX"/>
    <property type="match status" value="1"/>
</dbReference>
<name>A0ABX7QZJ8_9GAMM</name>
<dbReference type="CDD" id="cd01878">
    <property type="entry name" value="HflX"/>
    <property type="match status" value="1"/>
</dbReference>